<feature type="compositionally biased region" description="Low complexity" evidence="1">
    <location>
        <begin position="253"/>
        <end position="262"/>
    </location>
</feature>
<dbReference type="PRINTS" id="PR00313">
    <property type="entry name" value="CABNDNGRPT"/>
</dbReference>
<dbReference type="AlphaFoldDB" id="A3V5T4"/>
<dbReference type="HOGENOM" id="CLU_286803_0_0_5"/>
<name>A3V5T4_9RHOB</name>
<dbReference type="PROSITE" id="PS00330">
    <property type="entry name" value="HEMOLYSIN_CALCIUM"/>
    <property type="match status" value="1"/>
</dbReference>
<reference evidence="2 3" key="1">
    <citation type="submission" date="2006-01" db="EMBL/GenBank/DDBJ databases">
        <authorList>
            <person name="Hagstrom A."/>
            <person name="Ferriera S."/>
            <person name="Johnson J."/>
            <person name="Kravitz S."/>
            <person name="Halpern A."/>
            <person name="Remington K."/>
            <person name="Beeson K."/>
            <person name="Tran B."/>
            <person name="Rogers Y.-H."/>
            <person name="Friedman R."/>
            <person name="Venter J.C."/>
        </authorList>
    </citation>
    <scope>NUCLEOTIDE SEQUENCE [LARGE SCALE GENOMIC DNA]</scope>
    <source>
        <strain evidence="2 3">SKA53</strain>
    </source>
</reference>
<proteinExistence type="predicted"/>
<gene>
    <name evidence="2" type="ORF">SKA53_04203</name>
</gene>
<protein>
    <submittedName>
        <fullName evidence="2">VCBS</fullName>
    </submittedName>
</protein>
<sequence length="1076" mass="103838">MRNDAKIYVTDTAISKAKVANNASAQARVHAVLKSNVVKKTAKGSSLAVSTLLLAACGEDDDASAQSGGASLIISRADGVYSATSVDGFVLPSAAVATLSVADAANNAYSILLDADGAGILEFKFTDANDVVTLQAGSTIDDFGTLKVTSGTLDATLASITGVTRVEVASGVKLTLVQVREIPVLVSNDVTGRIEIVVNSIAEATELATLVQNQTIQFFGAAGNITVTAAAGASVTTDQITAQMSIVTSNVRPASEAPAASSGETDTGAGVAAGARPATDTGDAGSGAASGGGTGVTDGGGTADPGFRLIAQSSQVFKLAEGYGDVAMTMQDGVLRFTTAASNSVTAVNTDVSGIQVDGLTLTASADVLSSMAVTGAGHLIMTGLAEDTVVTGLGVTGVTTLAGVACADQIAQIAAGNANGTIVGTDLTAINGTAANVVQALAAFNTAPAAFTAELRDADGVAVTVTDLSAIGAATTGTVTVANAVVITGSESQVTAALVTDGTKVTAQAATIAVTGTTTAHGLNAIAAATSGVVTATITGTAAALNAADGGLTTLVTDAITITLDAGVAAATDLTGLAAKTRIAVDANEVTAISGTGAELVAVIAANIASESTLAINGNYTVTLTAGGAAATLAQLIAINNATSGMITLGANTTAGALSGSASDLTAALAGFAANTLSGDLDITGDAISIADFTLIGPATSGVVTYTLADGQQALGAQNLADVAGFVAIVAGSANFGSTDVTVSLSDTAMTIAQITALVGTGLTLGNLSYTLADGQQALGAQDLADVAGLVAIVAGSANFGSTDVTVSLSGTATTIAQITALVGTGLTLGNLSYTLAAGNVEQSVNGTFTGGAASYIVTADAGNDTITGGSGTNIILAGAGNDTITSGTGDDIIMGGAGNDTITAGAGNDTIMGGADDDTITAGAGNDIITSGSGADTVTPGTGLDTIVYTDVANEARDIITNFTTIADGAAFGAGTDKLQFSAADLASVAGFVAYSAGGVSLDIDGDAAGSVLVAFVSGTGAQSATAAQAAFLFNQTTGDLSFDADGTGDGAAIVIATLTGVVDLATADFTFIA</sequence>
<dbReference type="SUPFAM" id="SSF51120">
    <property type="entry name" value="beta-Roll"/>
    <property type="match status" value="1"/>
</dbReference>
<dbReference type="InterPro" id="IPR011049">
    <property type="entry name" value="Serralysin-like_metalloprot_C"/>
</dbReference>
<evidence type="ECO:0000256" key="1">
    <source>
        <dbReference type="SAM" id="MobiDB-lite"/>
    </source>
</evidence>
<dbReference type="Pfam" id="PF00353">
    <property type="entry name" value="HemolysinCabind"/>
    <property type="match status" value="2"/>
</dbReference>
<dbReference type="InterPro" id="IPR018511">
    <property type="entry name" value="Hemolysin-typ_Ca-bd_CS"/>
</dbReference>
<dbReference type="Proteomes" id="UP000004507">
    <property type="component" value="Unassembled WGS sequence"/>
</dbReference>
<dbReference type="GO" id="GO:0005509">
    <property type="term" value="F:calcium ion binding"/>
    <property type="evidence" value="ECO:0007669"/>
    <property type="project" value="InterPro"/>
</dbReference>
<dbReference type="STRING" id="314232.SKA53_04203"/>
<dbReference type="Gene3D" id="2.150.10.10">
    <property type="entry name" value="Serralysin-like metalloprotease, C-terminal"/>
    <property type="match status" value="2"/>
</dbReference>
<dbReference type="eggNOG" id="COG2931">
    <property type="taxonomic scope" value="Bacteria"/>
</dbReference>
<feature type="compositionally biased region" description="Gly residues" evidence="1">
    <location>
        <begin position="284"/>
        <end position="300"/>
    </location>
</feature>
<evidence type="ECO:0000313" key="2">
    <source>
        <dbReference type="EMBL" id="EAQ06258.1"/>
    </source>
</evidence>
<feature type="region of interest" description="Disordered" evidence="1">
    <location>
        <begin position="252"/>
        <end position="300"/>
    </location>
</feature>
<dbReference type="InterPro" id="IPR001343">
    <property type="entry name" value="Hemolysn_Ca-bd"/>
</dbReference>
<organism evidence="2 3">
    <name type="scientific">Yoonia vestfoldensis SKA53</name>
    <dbReference type="NCBI Taxonomy" id="314232"/>
    <lineage>
        <taxon>Bacteria</taxon>
        <taxon>Pseudomonadati</taxon>
        <taxon>Pseudomonadota</taxon>
        <taxon>Alphaproteobacteria</taxon>
        <taxon>Rhodobacterales</taxon>
        <taxon>Paracoccaceae</taxon>
        <taxon>Yoonia</taxon>
    </lineage>
</organism>
<accession>A3V5T4</accession>
<comment type="caution">
    <text evidence="2">The sequence shown here is derived from an EMBL/GenBank/DDBJ whole genome shotgun (WGS) entry which is preliminary data.</text>
</comment>
<dbReference type="EMBL" id="AAMS01000005">
    <property type="protein sequence ID" value="EAQ06258.1"/>
    <property type="molecule type" value="Genomic_DNA"/>
</dbReference>
<keyword evidence="3" id="KW-1185">Reference proteome</keyword>
<evidence type="ECO:0000313" key="3">
    <source>
        <dbReference type="Proteomes" id="UP000004507"/>
    </source>
</evidence>